<gene>
    <name evidence="1" type="ORF">EDD69_10849</name>
</gene>
<dbReference type="Proteomes" id="UP000295658">
    <property type="component" value="Unassembled WGS sequence"/>
</dbReference>
<evidence type="ECO:0000313" key="2">
    <source>
        <dbReference type="Proteomes" id="UP000295658"/>
    </source>
</evidence>
<dbReference type="AlphaFoldDB" id="A0A4V2QA66"/>
<dbReference type="EMBL" id="SLUL01000008">
    <property type="protein sequence ID" value="TCL48792.1"/>
    <property type="molecule type" value="Genomic_DNA"/>
</dbReference>
<name>A0A4V2QA66_9BACL</name>
<accession>A0A4V2QA66</accession>
<reference evidence="1 2" key="1">
    <citation type="submission" date="2019-03" db="EMBL/GenBank/DDBJ databases">
        <title>Genomic Encyclopedia of Type Strains, Phase IV (KMG-IV): sequencing the most valuable type-strain genomes for metagenomic binning, comparative biology and taxonomic classification.</title>
        <authorList>
            <person name="Goeker M."/>
        </authorList>
    </citation>
    <scope>NUCLEOTIDE SEQUENCE [LARGE SCALE GENOMIC DNA]</scope>
    <source>
        <strain evidence="1 2">DSM 24979</strain>
    </source>
</reference>
<protein>
    <submittedName>
        <fullName evidence="1">Uncharacterized protein YqhG</fullName>
    </submittedName>
</protein>
<organism evidence="1 2">
    <name type="scientific">Thermolongibacillus altinsuensis</name>
    <dbReference type="NCBI Taxonomy" id="575256"/>
    <lineage>
        <taxon>Bacteria</taxon>
        <taxon>Bacillati</taxon>
        <taxon>Bacillota</taxon>
        <taxon>Bacilli</taxon>
        <taxon>Bacillales</taxon>
        <taxon>Anoxybacillaceae</taxon>
        <taxon>Thermolongibacillus</taxon>
    </lineage>
</organism>
<dbReference type="InterPro" id="IPR024562">
    <property type="entry name" value="YqhG"/>
</dbReference>
<proteinExistence type="predicted"/>
<keyword evidence="2" id="KW-1185">Reference proteome</keyword>
<sequence>MQQHNIQHFLERFFAANHCPILEKDKGYVKVQLTAEMDKQLTNRPFYWHYIERIGAVGEPMALTFITDPALSVDGEKIHFGSPRLHQIFATTKKLGRFIRLYEQVTEKSIPLHPWLNVNMHISYQCDRKQDRLLSLGIHLISGTIVESFYDIVKEKRWDTKIPDYCFTISPLIKPANGFARLEKYVEEQIAKDDHSWANEAKKRWEEDLLLLDHFYETEEEKPEGYYNEKEALRQRYEPKTIVSIINGGLFYLQPK</sequence>
<dbReference type="RefSeq" id="WP_132948594.1">
    <property type="nucleotide sequence ID" value="NZ_BSVG01000001.1"/>
</dbReference>
<evidence type="ECO:0000313" key="1">
    <source>
        <dbReference type="EMBL" id="TCL48792.1"/>
    </source>
</evidence>
<dbReference type="Pfam" id="PF11079">
    <property type="entry name" value="YqhG"/>
    <property type="match status" value="1"/>
</dbReference>
<comment type="caution">
    <text evidence="1">The sequence shown here is derived from an EMBL/GenBank/DDBJ whole genome shotgun (WGS) entry which is preliminary data.</text>
</comment>
<dbReference type="OrthoDB" id="2433584at2"/>